<keyword evidence="8" id="KW-1003">Cell membrane</keyword>
<keyword evidence="8" id="KW-0813">Transport</keyword>
<evidence type="ECO:0000256" key="4">
    <source>
        <dbReference type="ARBA" id="ARBA00022753"/>
    </source>
</evidence>
<dbReference type="EMBL" id="OIVN01004702">
    <property type="protein sequence ID" value="SPD18840.1"/>
    <property type="molecule type" value="Genomic_DNA"/>
</dbReference>
<dbReference type="InterPro" id="IPR037185">
    <property type="entry name" value="EmrE-like"/>
</dbReference>
<feature type="transmembrane region" description="Helical" evidence="8">
    <location>
        <begin position="225"/>
        <end position="243"/>
    </location>
</feature>
<comment type="similarity">
    <text evidence="1 8">Belongs to the NIPA (TC 2.A.7) family.</text>
</comment>
<comment type="subcellular location">
    <subcellularLocation>
        <location evidence="8">Cell membrane</location>
        <topology evidence="8">Multi-pass membrane protein</topology>
    </subcellularLocation>
    <subcellularLocation>
        <location evidence="8">Early endosome</location>
    </subcellularLocation>
</comment>
<feature type="transmembrane region" description="Helical" evidence="8">
    <location>
        <begin position="6"/>
        <end position="26"/>
    </location>
</feature>
<comment type="caution">
    <text evidence="8">Lacks conserved residue(s) required for the propagation of feature annotation.</text>
</comment>
<feature type="transmembrane region" description="Helical" evidence="8">
    <location>
        <begin position="255"/>
        <end position="273"/>
    </location>
</feature>
<dbReference type="GO" id="GO:0015095">
    <property type="term" value="F:magnesium ion transmembrane transporter activity"/>
    <property type="evidence" value="ECO:0007669"/>
    <property type="project" value="UniProtKB-UniRule"/>
</dbReference>
<organism evidence="9">
    <name type="scientific">Fagus sylvatica</name>
    <name type="common">Beechnut</name>
    <dbReference type="NCBI Taxonomy" id="28930"/>
    <lineage>
        <taxon>Eukaryota</taxon>
        <taxon>Viridiplantae</taxon>
        <taxon>Streptophyta</taxon>
        <taxon>Embryophyta</taxon>
        <taxon>Tracheophyta</taxon>
        <taxon>Spermatophyta</taxon>
        <taxon>Magnoliopsida</taxon>
        <taxon>eudicotyledons</taxon>
        <taxon>Gunneridae</taxon>
        <taxon>Pentapetalae</taxon>
        <taxon>rosids</taxon>
        <taxon>fabids</taxon>
        <taxon>Fagales</taxon>
        <taxon>Fagaceae</taxon>
        <taxon>Fagus</taxon>
    </lineage>
</organism>
<name>A0A2N9I490_FAGSY</name>
<evidence type="ECO:0000256" key="3">
    <source>
        <dbReference type="ARBA" id="ARBA00022692"/>
    </source>
</evidence>
<keyword evidence="6 8" id="KW-0472">Membrane</keyword>
<dbReference type="GO" id="GO:0005886">
    <property type="term" value="C:plasma membrane"/>
    <property type="evidence" value="ECO:0007669"/>
    <property type="project" value="UniProtKB-SubCell"/>
</dbReference>
<dbReference type="Pfam" id="PF05653">
    <property type="entry name" value="Mg_trans_NIPA"/>
    <property type="match status" value="2"/>
</dbReference>
<gene>
    <name evidence="9" type="ORF">FSB_LOCUS46722</name>
</gene>
<evidence type="ECO:0000313" key="9">
    <source>
        <dbReference type="EMBL" id="SPD18840.1"/>
    </source>
</evidence>
<dbReference type="PANTHER" id="PTHR12570">
    <property type="match status" value="1"/>
</dbReference>
<evidence type="ECO:0000256" key="2">
    <source>
        <dbReference type="ARBA" id="ARBA00011738"/>
    </source>
</evidence>
<evidence type="ECO:0000256" key="7">
    <source>
        <dbReference type="ARBA" id="ARBA00025284"/>
    </source>
</evidence>
<dbReference type="InterPro" id="IPR008521">
    <property type="entry name" value="Mg_trans_NIPA"/>
</dbReference>
<evidence type="ECO:0000256" key="5">
    <source>
        <dbReference type="ARBA" id="ARBA00022989"/>
    </source>
</evidence>
<keyword evidence="8" id="KW-0406">Ion transport</keyword>
<dbReference type="GO" id="GO:0005769">
    <property type="term" value="C:early endosome"/>
    <property type="evidence" value="ECO:0007669"/>
    <property type="project" value="UniProtKB-SubCell"/>
</dbReference>
<protein>
    <recommendedName>
        <fullName evidence="8">Probable magnesium transporter</fullName>
    </recommendedName>
</protein>
<feature type="transmembrane region" description="Helical" evidence="8">
    <location>
        <begin position="106"/>
        <end position="125"/>
    </location>
</feature>
<accession>A0A2N9I490</accession>
<comment type="subunit">
    <text evidence="2 8">Homodimer.</text>
</comment>
<dbReference type="PANTHER" id="PTHR12570:SF11">
    <property type="entry name" value="MAGNESIUM TRANSPORTER NIPA6-RELATED"/>
    <property type="match status" value="1"/>
</dbReference>
<proteinExistence type="inferred from homology"/>
<keyword evidence="8" id="KW-0460">Magnesium</keyword>
<evidence type="ECO:0000256" key="1">
    <source>
        <dbReference type="ARBA" id="ARBA00007001"/>
    </source>
</evidence>
<keyword evidence="4 8" id="KW-0967">Endosome</keyword>
<evidence type="ECO:0000256" key="6">
    <source>
        <dbReference type="ARBA" id="ARBA00023136"/>
    </source>
</evidence>
<reference evidence="9" key="1">
    <citation type="submission" date="2018-02" db="EMBL/GenBank/DDBJ databases">
        <authorList>
            <person name="Cohen D.B."/>
            <person name="Kent A.D."/>
        </authorList>
    </citation>
    <scope>NUCLEOTIDE SEQUENCE</scope>
</reference>
<keyword evidence="3 8" id="KW-0812">Transmembrane</keyword>
<dbReference type="AlphaFoldDB" id="A0A2N9I490"/>
<dbReference type="SUPFAM" id="SSF103481">
    <property type="entry name" value="Multidrug resistance efflux transporter EmrE"/>
    <property type="match status" value="1"/>
</dbReference>
<comment type="function">
    <text evidence="7 8">Acts as a Mg(2+) transporter. Can also transport other divalent cations such as Fe(2+), Sr(2+), Ba(2+), Mn(2+) and Co(2+) but to a much less extent than Mg(2+).</text>
</comment>
<keyword evidence="5 8" id="KW-1133">Transmembrane helix</keyword>
<sequence>MGMSDNVKGLILAMASSAFIGTSFILKKKGLKSAGATGTRAGVGGYTYLLEPLWWAGMVTMIVGEVANFVAYVYAPAVLVTPLGALSIIISAVLAHFLLKERLQKMGIVGCVSCIVGSVVIVIHAPQEHTPNSVQEIWILATQPVKLPEQGEYGVIIVGSEVRPCHLGVIASILHPSDVSLLRVWESASPKIGDKVAFQPPLPGPQKWEPCELALDTFSAAIVSPVYYVMFTTLTIIASAIMFKDWSGQNVSSIASEICGFITVLSGTIILHSTREQEPRPPQGMLCPIMTLAYDDTFAIHCRDCNMATAPKQPATDVKIVLLQSEELLFFSGQTLGYQESVSTYLPLFMTSKGTRSSEHLNLCVMQYLFTQMGVTEPYQHSATVQILKRGRFHNL</sequence>
<feature type="transmembrane region" description="Helical" evidence="8">
    <location>
        <begin position="80"/>
        <end position="99"/>
    </location>
</feature>
<evidence type="ECO:0000256" key="8">
    <source>
        <dbReference type="RuleBase" id="RU363078"/>
    </source>
</evidence>